<comment type="caution">
    <text evidence="8">The sequence shown here is derived from an EMBL/GenBank/DDBJ whole genome shotgun (WGS) entry which is preliminary data.</text>
</comment>
<keyword evidence="9" id="KW-1185">Reference proteome</keyword>
<dbReference type="AlphaFoldDB" id="A0A4Z0P9C1"/>
<sequence length="178" mass="19784">MKNLLFGYAVMPSRAADVVLLLFRVHLGLSIAIGAGWSKLVGLYTATEMGKLNTGASLGPSDWFVQQVAGLGFTFPSPYWWAVVAVWGEFMGGLLIALGLFTRLSSFQLAFQFFVIAFIWYDKPELLLGMYYQQTLFWNFVLLTVLGGGRYSLDRAIDEPTAWLKQLRWGKPVAAGSL</sequence>
<proteinExistence type="inferred from homology"/>
<dbReference type="Pfam" id="PF07681">
    <property type="entry name" value="DoxX"/>
    <property type="match status" value="1"/>
</dbReference>
<evidence type="ECO:0000256" key="6">
    <source>
        <dbReference type="ARBA" id="ARBA00023136"/>
    </source>
</evidence>
<organism evidence="8 9">
    <name type="scientific">Hymenobacter fodinae</name>
    <dbReference type="NCBI Taxonomy" id="2510796"/>
    <lineage>
        <taxon>Bacteria</taxon>
        <taxon>Pseudomonadati</taxon>
        <taxon>Bacteroidota</taxon>
        <taxon>Cytophagia</taxon>
        <taxon>Cytophagales</taxon>
        <taxon>Hymenobacteraceae</taxon>
        <taxon>Hymenobacter</taxon>
    </lineage>
</organism>
<evidence type="ECO:0000313" key="8">
    <source>
        <dbReference type="EMBL" id="TGE08575.1"/>
    </source>
</evidence>
<dbReference type="InterPro" id="IPR051907">
    <property type="entry name" value="DoxX-like_oxidoreductase"/>
</dbReference>
<dbReference type="OrthoDB" id="805991at2"/>
<keyword evidence="6 7" id="KW-0472">Membrane</keyword>
<feature type="transmembrane region" description="Helical" evidence="7">
    <location>
        <begin position="79"/>
        <end position="97"/>
    </location>
</feature>
<feature type="transmembrane region" description="Helical" evidence="7">
    <location>
        <begin position="136"/>
        <end position="153"/>
    </location>
</feature>
<reference evidence="8 9" key="1">
    <citation type="submission" date="2019-04" db="EMBL/GenBank/DDBJ databases">
        <authorList>
            <person name="Feng G."/>
            <person name="Zhang J."/>
            <person name="Zhu H."/>
        </authorList>
    </citation>
    <scope>NUCLEOTIDE SEQUENCE [LARGE SCALE GENOMIC DNA]</scope>
    <source>
        <strain evidence="8 9">92R-1</strain>
    </source>
</reference>
<accession>A0A4Z0P9C1</accession>
<dbReference type="EMBL" id="SRLA01000002">
    <property type="protein sequence ID" value="TGE08575.1"/>
    <property type="molecule type" value="Genomic_DNA"/>
</dbReference>
<comment type="subcellular location">
    <subcellularLocation>
        <location evidence="1">Cell membrane</location>
        <topology evidence="1">Multi-pass membrane protein</topology>
    </subcellularLocation>
</comment>
<dbReference type="GO" id="GO:0005886">
    <property type="term" value="C:plasma membrane"/>
    <property type="evidence" value="ECO:0007669"/>
    <property type="project" value="UniProtKB-SubCell"/>
</dbReference>
<dbReference type="PANTHER" id="PTHR33452:SF1">
    <property type="entry name" value="INNER MEMBRANE PROTEIN YPHA-RELATED"/>
    <property type="match status" value="1"/>
</dbReference>
<keyword evidence="5 7" id="KW-1133">Transmembrane helix</keyword>
<dbReference type="Proteomes" id="UP000298337">
    <property type="component" value="Unassembled WGS sequence"/>
</dbReference>
<dbReference type="RefSeq" id="WP_135434484.1">
    <property type="nucleotide sequence ID" value="NZ_SRLA01000002.1"/>
</dbReference>
<name>A0A4Z0P9C1_9BACT</name>
<keyword evidence="4 7" id="KW-0812">Transmembrane</keyword>
<comment type="similarity">
    <text evidence="2">Belongs to the DoxX family.</text>
</comment>
<evidence type="ECO:0000256" key="3">
    <source>
        <dbReference type="ARBA" id="ARBA00022475"/>
    </source>
</evidence>
<dbReference type="PANTHER" id="PTHR33452">
    <property type="entry name" value="OXIDOREDUCTASE CATD-RELATED"/>
    <property type="match status" value="1"/>
</dbReference>
<evidence type="ECO:0000256" key="1">
    <source>
        <dbReference type="ARBA" id="ARBA00004651"/>
    </source>
</evidence>
<evidence type="ECO:0000256" key="5">
    <source>
        <dbReference type="ARBA" id="ARBA00022989"/>
    </source>
</evidence>
<keyword evidence="3" id="KW-1003">Cell membrane</keyword>
<evidence type="ECO:0000256" key="7">
    <source>
        <dbReference type="SAM" id="Phobius"/>
    </source>
</evidence>
<protein>
    <submittedName>
        <fullName evidence="8">DoxX family protein</fullName>
    </submittedName>
</protein>
<dbReference type="InterPro" id="IPR032808">
    <property type="entry name" value="DoxX"/>
</dbReference>
<evidence type="ECO:0000256" key="4">
    <source>
        <dbReference type="ARBA" id="ARBA00022692"/>
    </source>
</evidence>
<evidence type="ECO:0000256" key="2">
    <source>
        <dbReference type="ARBA" id="ARBA00006679"/>
    </source>
</evidence>
<gene>
    <name evidence="8" type="ORF">EU556_12810</name>
</gene>
<feature type="transmembrane region" description="Helical" evidence="7">
    <location>
        <begin position="104"/>
        <end position="121"/>
    </location>
</feature>
<evidence type="ECO:0000313" key="9">
    <source>
        <dbReference type="Proteomes" id="UP000298337"/>
    </source>
</evidence>